<sequence length="565" mass="61494">MFIVLGGSPTGRVTLTELDSSGTRVSAVSLSRDEFIPEVMRREKSRPRWVWEDTALWYPVLLNAGITVERCHDLRLCHGILRRAEAARETDLARRPSNAWDDSPAEQVVLGTTLFDDMTDLADASDEPGDSTGRDALAEFALQRAALDAIAETEPAAAARLQLLLAAESSGALIAEEMRARGLPWRTDVHDRALTELLGPRPLFGGRPEKLETLSDTIRTLLESPGLNPDSQQDLLRALKRAGLSVTSTSKWELRSQKHPVVDPLLEYKKLSRLNSANGWAWMDAWVRNGRFHPEYVVGGVVTGRWATRGGGALQLPAQVRGAVMADDGWTLVVADAAQLEPRIIAAMSRDEKMAAAGRQGDLYQGLVDAGVVDTRANAKLAMLGALYGATTGESARLMPRLMRAYPLAIGLVEHAARSGERGDQVSTWLGRSSPHPGADWQVAQRAATESESGAADERRARQLARDWGRFTRNFVAQGTAAEWALCWIAGLRIRLRALADERGEPHLAFFLHDEVIVHSPAHLADAVADAITSAAEDAGRLLFGSFPVNFALTVVAVSSYDQAK</sequence>
<reference evidence="6" key="1">
    <citation type="submission" date="2018-04" db="EMBL/GenBank/DDBJ databases">
        <authorList>
            <person name="Liu S."/>
            <person name="Wang Z."/>
            <person name="Li J."/>
        </authorList>
    </citation>
    <scope>NUCLEOTIDE SEQUENCE [LARGE SCALE GENOMIC DNA]</scope>
    <source>
        <strain evidence="6">622</strain>
    </source>
</reference>
<evidence type="ECO:0000313" key="6">
    <source>
        <dbReference type="Proteomes" id="UP000244962"/>
    </source>
</evidence>
<dbReference type="EMBL" id="QEFB01000001">
    <property type="protein sequence ID" value="PWC08512.1"/>
    <property type="molecule type" value="Genomic_DNA"/>
</dbReference>
<evidence type="ECO:0000256" key="2">
    <source>
        <dbReference type="ARBA" id="ARBA00022705"/>
    </source>
</evidence>
<name>A0A2U1TI04_9MICO</name>
<dbReference type="AlphaFoldDB" id="A0A2U1TI04"/>
<dbReference type="EC" id="2.7.7.7" evidence="1"/>
<gene>
    <name evidence="5" type="ORF">DF223_04075</name>
</gene>
<organism evidence="5 6">
    <name type="scientific">Mycetocola zhujimingii</name>
    <dbReference type="NCBI Taxonomy" id="2079792"/>
    <lineage>
        <taxon>Bacteria</taxon>
        <taxon>Bacillati</taxon>
        <taxon>Actinomycetota</taxon>
        <taxon>Actinomycetes</taxon>
        <taxon>Micrococcales</taxon>
        <taxon>Microbacteriaceae</taxon>
        <taxon>Mycetocola</taxon>
    </lineage>
</organism>
<evidence type="ECO:0000259" key="4">
    <source>
        <dbReference type="SMART" id="SM00482"/>
    </source>
</evidence>
<keyword evidence="5" id="KW-0269">Exonuclease</keyword>
<protein>
    <recommendedName>
        <fullName evidence="1">DNA-directed DNA polymerase</fullName>
        <ecNumber evidence="1">2.7.7.7</ecNumber>
    </recommendedName>
</protein>
<accession>A0A2U1TI04</accession>
<dbReference type="InterPro" id="IPR043502">
    <property type="entry name" value="DNA/RNA_pol_sf"/>
</dbReference>
<dbReference type="PANTHER" id="PTHR10133:SF27">
    <property type="entry name" value="DNA POLYMERASE NU"/>
    <property type="match status" value="1"/>
</dbReference>
<dbReference type="Gene3D" id="3.30.70.370">
    <property type="match status" value="1"/>
</dbReference>
<dbReference type="GO" id="GO:0004527">
    <property type="term" value="F:exonuclease activity"/>
    <property type="evidence" value="ECO:0007669"/>
    <property type="project" value="UniProtKB-KW"/>
</dbReference>
<dbReference type="RefSeq" id="WP_108962234.1">
    <property type="nucleotide sequence ID" value="NZ_QEFB01000001.1"/>
</dbReference>
<comment type="catalytic activity">
    <reaction evidence="3">
        <text>DNA(n) + a 2'-deoxyribonucleoside 5'-triphosphate = DNA(n+1) + diphosphate</text>
        <dbReference type="Rhea" id="RHEA:22508"/>
        <dbReference type="Rhea" id="RHEA-COMP:17339"/>
        <dbReference type="Rhea" id="RHEA-COMP:17340"/>
        <dbReference type="ChEBI" id="CHEBI:33019"/>
        <dbReference type="ChEBI" id="CHEBI:61560"/>
        <dbReference type="ChEBI" id="CHEBI:173112"/>
        <dbReference type="EC" id="2.7.7.7"/>
    </reaction>
</comment>
<dbReference type="GO" id="GO:0006261">
    <property type="term" value="P:DNA-templated DNA replication"/>
    <property type="evidence" value="ECO:0007669"/>
    <property type="project" value="InterPro"/>
</dbReference>
<feature type="domain" description="DNA-directed DNA polymerase family A palm" evidence="4">
    <location>
        <begin position="319"/>
        <end position="524"/>
    </location>
</feature>
<dbReference type="InterPro" id="IPR002298">
    <property type="entry name" value="DNA_polymerase_A"/>
</dbReference>
<dbReference type="Proteomes" id="UP000244962">
    <property type="component" value="Unassembled WGS sequence"/>
</dbReference>
<dbReference type="Gene3D" id="1.10.150.20">
    <property type="entry name" value="5' to 3' exonuclease, C-terminal subdomain"/>
    <property type="match status" value="1"/>
</dbReference>
<dbReference type="SMART" id="SM00482">
    <property type="entry name" value="POLAc"/>
    <property type="match status" value="1"/>
</dbReference>
<dbReference type="Pfam" id="PF00476">
    <property type="entry name" value="DNA_pol_A"/>
    <property type="match status" value="1"/>
</dbReference>
<dbReference type="GO" id="GO:0003677">
    <property type="term" value="F:DNA binding"/>
    <property type="evidence" value="ECO:0007669"/>
    <property type="project" value="InterPro"/>
</dbReference>
<dbReference type="SUPFAM" id="SSF56672">
    <property type="entry name" value="DNA/RNA polymerases"/>
    <property type="match status" value="1"/>
</dbReference>
<keyword evidence="5" id="KW-0540">Nuclease</keyword>
<dbReference type="GO" id="GO:0003887">
    <property type="term" value="F:DNA-directed DNA polymerase activity"/>
    <property type="evidence" value="ECO:0007669"/>
    <property type="project" value="UniProtKB-EC"/>
</dbReference>
<keyword evidence="2" id="KW-0235">DNA replication</keyword>
<proteinExistence type="predicted"/>
<dbReference type="CDD" id="cd06444">
    <property type="entry name" value="DNA_pol_A"/>
    <property type="match status" value="1"/>
</dbReference>
<dbReference type="PANTHER" id="PTHR10133">
    <property type="entry name" value="DNA POLYMERASE I"/>
    <property type="match status" value="1"/>
</dbReference>
<dbReference type="NCBIfam" id="NF011538">
    <property type="entry name" value="PRK14975.1-1"/>
    <property type="match status" value="1"/>
</dbReference>
<keyword evidence="6" id="KW-1185">Reference proteome</keyword>
<dbReference type="InterPro" id="IPR001098">
    <property type="entry name" value="DNA-dir_DNA_pol_A_palm_dom"/>
</dbReference>
<comment type="caution">
    <text evidence="5">The sequence shown here is derived from an EMBL/GenBank/DDBJ whole genome shotgun (WGS) entry which is preliminary data.</text>
</comment>
<dbReference type="GO" id="GO:0006302">
    <property type="term" value="P:double-strand break repair"/>
    <property type="evidence" value="ECO:0007669"/>
    <property type="project" value="TreeGrafter"/>
</dbReference>
<evidence type="ECO:0000256" key="1">
    <source>
        <dbReference type="ARBA" id="ARBA00012417"/>
    </source>
</evidence>
<evidence type="ECO:0000256" key="3">
    <source>
        <dbReference type="ARBA" id="ARBA00049244"/>
    </source>
</evidence>
<keyword evidence="5" id="KW-0378">Hydrolase</keyword>
<evidence type="ECO:0000313" key="5">
    <source>
        <dbReference type="EMBL" id="PWC08512.1"/>
    </source>
</evidence>